<sequence>MSRREERPPEKRAAFELPAALERPRADPSMKRPISTTSGAALVLLRVAAGLYWLVTVALDWSSWVSVYDDDPADLTPELLGVTLVVFLVVVGGFLLGEAVFGLLILRGRNFPRVVVMVFAVLSISTAFTGWWAQGQDIRVGTTLVTLALDILILLALSSRSAAAYAHRRRRD</sequence>
<dbReference type="OrthoDB" id="5007962at2"/>
<evidence type="ECO:0000256" key="1">
    <source>
        <dbReference type="SAM" id="Phobius"/>
    </source>
</evidence>
<dbReference type="AlphaFoldDB" id="A0A5C8HY14"/>
<reference evidence="2 3" key="1">
    <citation type="submission" date="2019-08" db="EMBL/GenBank/DDBJ databases">
        <authorList>
            <person name="Dong K."/>
        </authorList>
    </citation>
    <scope>NUCLEOTIDE SEQUENCE [LARGE SCALE GENOMIC DNA]</scope>
    <source>
        <strain evidence="2 3">JCM14558</strain>
    </source>
</reference>
<name>A0A5C8HY14_9MICO</name>
<keyword evidence="3" id="KW-1185">Reference proteome</keyword>
<protein>
    <submittedName>
        <fullName evidence="2">Uncharacterized protein</fullName>
    </submittedName>
</protein>
<evidence type="ECO:0000313" key="2">
    <source>
        <dbReference type="EMBL" id="TXK09901.1"/>
    </source>
</evidence>
<comment type="caution">
    <text evidence="2">The sequence shown here is derived from an EMBL/GenBank/DDBJ whole genome shotgun (WGS) entry which is preliminary data.</text>
</comment>
<feature type="transmembrane region" description="Helical" evidence="1">
    <location>
        <begin position="39"/>
        <end position="59"/>
    </location>
</feature>
<accession>A0A5C8HY14</accession>
<keyword evidence="1" id="KW-1133">Transmembrane helix</keyword>
<gene>
    <name evidence="2" type="ORF">FVP77_13535</name>
</gene>
<keyword evidence="1" id="KW-0472">Membrane</keyword>
<evidence type="ECO:0000313" key="3">
    <source>
        <dbReference type="Proteomes" id="UP000321034"/>
    </source>
</evidence>
<dbReference type="EMBL" id="VRSV01000002">
    <property type="protein sequence ID" value="TXK09901.1"/>
    <property type="molecule type" value="Genomic_DNA"/>
</dbReference>
<feature type="transmembrane region" description="Helical" evidence="1">
    <location>
        <begin position="145"/>
        <end position="166"/>
    </location>
</feature>
<organism evidence="2 3">
    <name type="scientific">Microbacterium hatanonis</name>
    <dbReference type="NCBI Taxonomy" id="404366"/>
    <lineage>
        <taxon>Bacteria</taxon>
        <taxon>Bacillati</taxon>
        <taxon>Actinomycetota</taxon>
        <taxon>Actinomycetes</taxon>
        <taxon>Micrococcales</taxon>
        <taxon>Microbacteriaceae</taxon>
        <taxon>Microbacterium</taxon>
    </lineage>
</organism>
<keyword evidence="1" id="KW-0812">Transmembrane</keyword>
<proteinExistence type="predicted"/>
<dbReference type="Proteomes" id="UP000321034">
    <property type="component" value="Unassembled WGS sequence"/>
</dbReference>
<feature type="transmembrane region" description="Helical" evidence="1">
    <location>
        <begin position="79"/>
        <end position="106"/>
    </location>
</feature>
<feature type="transmembrane region" description="Helical" evidence="1">
    <location>
        <begin position="113"/>
        <end position="133"/>
    </location>
</feature>
<dbReference type="RefSeq" id="WP_147895101.1">
    <property type="nucleotide sequence ID" value="NZ_BAAANR010000001.1"/>
</dbReference>